<dbReference type="InterPro" id="IPR039191">
    <property type="entry name" value="Nopp140-like"/>
</dbReference>
<gene>
    <name evidence="2" type="ORF">HXX76_002182</name>
</gene>
<feature type="compositionally biased region" description="Gly residues" evidence="1">
    <location>
        <begin position="95"/>
        <end position="115"/>
    </location>
</feature>
<name>A0A835WAM2_CHLIN</name>
<dbReference type="PANTHER" id="PTHR23216">
    <property type="entry name" value="NUCLEOLAR AND COILED-BODY PHOSPHOPROTEIN 1"/>
    <property type="match status" value="1"/>
</dbReference>
<feature type="compositionally biased region" description="Low complexity" evidence="1">
    <location>
        <begin position="116"/>
        <end position="134"/>
    </location>
</feature>
<feature type="compositionally biased region" description="Low complexity" evidence="1">
    <location>
        <begin position="197"/>
        <end position="217"/>
    </location>
</feature>
<feature type="compositionally biased region" description="Low complexity" evidence="1">
    <location>
        <begin position="143"/>
        <end position="174"/>
    </location>
</feature>
<keyword evidence="3" id="KW-1185">Reference proteome</keyword>
<dbReference type="EMBL" id="JAEHOC010000003">
    <property type="protein sequence ID" value="KAG2443839.1"/>
    <property type="molecule type" value="Genomic_DNA"/>
</dbReference>
<protein>
    <submittedName>
        <fullName evidence="2">Uncharacterized protein</fullName>
    </submittedName>
</protein>
<proteinExistence type="predicted"/>
<feature type="compositionally biased region" description="Low complexity" evidence="1">
    <location>
        <begin position="1084"/>
        <end position="1116"/>
    </location>
</feature>
<comment type="caution">
    <text evidence="2">The sequence shown here is derived from an EMBL/GenBank/DDBJ whole genome shotgun (WGS) entry which is preliminary data.</text>
</comment>
<feature type="region of interest" description="Disordered" evidence="1">
    <location>
        <begin position="944"/>
        <end position="963"/>
    </location>
</feature>
<feature type="region of interest" description="Disordered" evidence="1">
    <location>
        <begin position="368"/>
        <end position="400"/>
    </location>
</feature>
<feature type="compositionally biased region" description="Low complexity" evidence="1">
    <location>
        <begin position="602"/>
        <end position="613"/>
    </location>
</feature>
<dbReference type="AlphaFoldDB" id="A0A835WAM2"/>
<feature type="region of interest" description="Disordered" evidence="1">
    <location>
        <begin position="779"/>
        <end position="832"/>
    </location>
</feature>
<evidence type="ECO:0000256" key="1">
    <source>
        <dbReference type="SAM" id="MobiDB-lite"/>
    </source>
</evidence>
<dbReference type="GO" id="GO:0005730">
    <property type="term" value="C:nucleolus"/>
    <property type="evidence" value="ECO:0007669"/>
    <property type="project" value="InterPro"/>
</dbReference>
<feature type="compositionally biased region" description="Low complexity" evidence="1">
    <location>
        <begin position="382"/>
        <end position="400"/>
    </location>
</feature>
<dbReference type="OrthoDB" id="537200at2759"/>
<feature type="region of interest" description="Disordered" evidence="1">
    <location>
        <begin position="1084"/>
        <end position="1141"/>
    </location>
</feature>
<feature type="region of interest" description="Disordered" evidence="1">
    <location>
        <begin position="25"/>
        <end position="45"/>
    </location>
</feature>
<evidence type="ECO:0000313" key="3">
    <source>
        <dbReference type="Proteomes" id="UP000650467"/>
    </source>
</evidence>
<feature type="region of interest" description="Disordered" evidence="1">
    <location>
        <begin position="273"/>
        <end position="310"/>
    </location>
</feature>
<dbReference type="Proteomes" id="UP000650467">
    <property type="component" value="Unassembled WGS sequence"/>
</dbReference>
<accession>A0A835WAM2</accession>
<feature type="compositionally biased region" description="Low complexity" evidence="1">
    <location>
        <begin position="75"/>
        <end position="94"/>
    </location>
</feature>
<feature type="compositionally biased region" description="Basic residues" evidence="1">
    <location>
        <begin position="1117"/>
        <end position="1133"/>
    </location>
</feature>
<feature type="region of interest" description="Disordered" evidence="1">
    <location>
        <begin position="590"/>
        <end position="621"/>
    </location>
</feature>
<feature type="region of interest" description="Disordered" evidence="1">
    <location>
        <begin position="68"/>
        <end position="219"/>
    </location>
</feature>
<feature type="compositionally biased region" description="Low complexity" evidence="1">
    <location>
        <begin position="779"/>
        <end position="810"/>
    </location>
</feature>
<sequence>MRASERGPSSARIASDAVKVVVSEAARSSVAEEPEPEAVVRVSGPSAAAAAAAGVLDSDREDVFAAEEQLESRRLSSLGASTSASSNSNSSSTTGGFGSGNGRGNGNGNGNGSGRAGVAAGATGATAAASSAAGPSWPAPQRAANGAGKAAATTTSSSKAINGSSSSSSPVAFPVFPPPPSSAASAAPLLRPPGASPPASGSSSSSSPGGSMSASSSLDVPPEAVALYAGTPVAGNLSATVVSSDALVPAIDQLQLLPPAPPGVAPNAQRVYKSVPEGGAGSGSSSSSTGSSGSSSSTGSSGGSSSTSAGADAGAAAAAAAVKRRRAKVRVLDASEVLLARDEAVRTELLGRTWKDLLQFEERLGAGLAGTAAPPAPPAAPPAGQQQQPQQQQQQTAGAAAPSLDELLGLMQAAAAATAGGAGAAAAAAATAAGAAADAEFLESKLLGLVRRAGSWQQLRRLYRSHRERFGPAHLTATLTRLSQFWKTPGEVVRADRAEVLALWDELLEQVAFSAPDLTGQQAVAVAGALAALPFAYGPRVEATLAALQRVLRYSSHAVVPAAAAPPPKAAASTVAAAAAAASRLRGGAAGPLSSVDGGAGPAAEQQQQQRSGPAPPPSDMRGGSYARLLYVLGRINAAARPWRMSIRLPPAYIRGLLLGSYAALAPAAPPPSGAGGGGAASAGGGLRPKDYAHMLYGLACMRVSPPVPWLYAFYVTSARAVPAMNDTELSMLLYGACRIAPAAAAGAPAAPAAAAAAKPPAPWIEACLEQFARRFTAPRPAPRAGSSSSSSSGNGNGNGSSASNASASNGTGGSIGVQEVDGGSGSSSSGAGDQGYVGMDGAALAGVVLALGRLRYKPRRAWLDAHLAASGAALAAGRLSPTEMSHLVRGYAFLGVTPPDEWLAALWETSGTALMAAAAAAAAQKQKRAQQAAAAAAQQAPQAEQAAAQQQHAGKAAPQQQWAKAGAASTASAAGGATSSVATFSPAMLADLAWALGLLKVPLPRRWYAALLAVLAATPLEALRPYHRRRLLAALAAFECADLQRWYEHFRIPLKEMPGYSDLRAAATQRRVQAARAALLAERRQQQQQQQQAGQQGAGSQAAGVEQKEAAAAAKPVRRPKGTKGPKRQRPGGKREQQQQ</sequence>
<reference evidence="2" key="1">
    <citation type="journal article" date="2020" name="bioRxiv">
        <title>Comparative genomics of Chlamydomonas.</title>
        <authorList>
            <person name="Craig R.J."/>
            <person name="Hasan A.R."/>
            <person name="Ness R.W."/>
            <person name="Keightley P.D."/>
        </authorList>
    </citation>
    <scope>NUCLEOTIDE SEQUENCE</scope>
    <source>
        <strain evidence="2">SAG 7.73</strain>
    </source>
</reference>
<dbReference type="PANTHER" id="PTHR23216:SF1">
    <property type="entry name" value="NUCLEOLAR AND COILED-BODY PHOSPHOPROTEIN 1"/>
    <property type="match status" value="1"/>
</dbReference>
<evidence type="ECO:0000313" key="2">
    <source>
        <dbReference type="EMBL" id="KAG2443839.1"/>
    </source>
</evidence>
<organism evidence="2 3">
    <name type="scientific">Chlamydomonas incerta</name>
    <dbReference type="NCBI Taxonomy" id="51695"/>
    <lineage>
        <taxon>Eukaryota</taxon>
        <taxon>Viridiplantae</taxon>
        <taxon>Chlorophyta</taxon>
        <taxon>core chlorophytes</taxon>
        <taxon>Chlorophyceae</taxon>
        <taxon>CS clade</taxon>
        <taxon>Chlamydomonadales</taxon>
        <taxon>Chlamydomonadaceae</taxon>
        <taxon>Chlamydomonas</taxon>
    </lineage>
</organism>
<feature type="compositionally biased region" description="Low complexity" evidence="1">
    <location>
        <begin position="283"/>
        <end position="310"/>
    </location>
</feature>